<organism evidence="3">
    <name type="scientific">Chlamydomonas leiostraca</name>
    <dbReference type="NCBI Taxonomy" id="1034604"/>
    <lineage>
        <taxon>Eukaryota</taxon>
        <taxon>Viridiplantae</taxon>
        <taxon>Chlorophyta</taxon>
        <taxon>core chlorophytes</taxon>
        <taxon>Chlorophyceae</taxon>
        <taxon>CS clade</taxon>
        <taxon>Chlamydomonadales</taxon>
        <taxon>Chlamydomonadaceae</taxon>
        <taxon>Chlamydomonas</taxon>
    </lineage>
</organism>
<feature type="region of interest" description="Disordered" evidence="1">
    <location>
        <begin position="582"/>
        <end position="603"/>
    </location>
</feature>
<dbReference type="InterPro" id="IPR001206">
    <property type="entry name" value="Diacylglycerol_kinase_cat_dom"/>
</dbReference>
<dbReference type="PANTHER" id="PTHR12358:SF54">
    <property type="entry name" value="SPHINGOSINE KINASE RELATED PROTEIN"/>
    <property type="match status" value="1"/>
</dbReference>
<feature type="domain" description="DAGKc" evidence="2">
    <location>
        <begin position="84"/>
        <end position="265"/>
    </location>
</feature>
<dbReference type="Gene3D" id="2.60.200.40">
    <property type="match status" value="2"/>
</dbReference>
<dbReference type="EMBL" id="HBFB01014028">
    <property type="protein sequence ID" value="CAD8677269.1"/>
    <property type="molecule type" value="Transcribed_RNA"/>
</dbReference>
<evidence type="ECO:0000256" key="1">
    <source>
        <dbReference type="SAM" id="MobiDB-lite"/>
    </source>
</evidence>
<dbReference type="AlphaFoldDB" id="A0A7S0RH37"/>
<dbReference type="InterPro" id="IPR050187">
    <property type="entry name" value="Lipid_Phosphate_FormReg"/>
</dbReference>
<dbReference type="PROSITE" id="PS50146">
    <property type="entry name" value="DAGK"/>
    <property type="match status" value="1"/>
</dbReference>
<evidence type="ECO:0000313" key="3">
    <source>
        <dbReference type="EMBL" id="CAD8677269.1"/>
    </source>
</evidence>
<name>A0A7S0RH37_9CHLO</name>
<dbReference type="GO" id="GO:0016020">
    <property type="term" value="C:membrane"/>
    <property type="evidence" value="ECO:0007669"/>
    <property type="project" value="GOC"/>
</dbReference>
<feature type="region of interest" description="Disordered" evidence="1">
    <location>
        <begin position="336"/>
        <end position="355"/>
    </location>
</feature>
<evidence type="ECO:0000259" key="2">
    <source>
        <dbReference type="PROSITE" id="PS50146"/>
    </source>
</evidence>
<dbReference type="GO" id="GO:0006665">
    <property type="term" value="P:sphingolipid metabolic process"/>
    <property type="evidence" value="ECO:0007669"/>
    <property type="project" value="UniProtKB-ARBA"/>
</dbReference>
<dbReference type="Pfam" id="PF00781">
    <property type="entry name" value="DAGK_cat"/>
    <property type="match status" value="1"/>
</dbReference>
<dbReference type="Gene3D" id="3.40.50.10330">
    <property type="entry name" value="Probable inorganic polyphosphate/atp-NAD kinase, domain 1"/>
    <property type="match status" value="1"/>
</dbReference>
<reference evidence="3" key="1">
    <citation type="submission" date="2021-01" db="EMBL/GenBank/DDBJ databases">
        <authorList>
            <person name="Corre E."/>
            <person name="Pelletier E."/>
            <person name="Niang G."/>
            <person name="Scheremetjew M."/>
            <person name="Finn R."/>
            <person name="Kale V."/>
            <person name="Holt S."/>
            <person name="Cochrane G."/>
            <person name="Meng A."/>
            <person name="Brown T."/>
            <person name="Cohen L."/>
        </authorList>
    </citation>
    <scope>NUCLEOTIDE SEQUENCE</scope>
    <source>
        <strain evidence="3">SAG 11-49</strain>
    </source>
</reference>
<dbReference type="GO" id="GO:0016301">
    <property type="term" value="F:kinase activity"/>
    <property type="evidence" value="ECO:0007669"/>
    <property type="project" value="InterPro"/>
</dbReference>
<feature type="region of interest" description="Disordered" evidence="1">
    <location>
        <begin position="668"/>
        <end position="715"/>
    </location>
</feature>
<feature type="compositionally biased region" description="Polar residues" evidence="1">
    <location>
        <begin position="14"/>
        <end position="32"/>
    </location>
</feature>
<feature type="region of interest" description="Disordered" evidence="1">
    <location>
        <begin position="179"/>
        <end position="212"/>
    </location>
</feature>
<feature type="region of interest" description="Disordered" evidence="1">
    <location>
        <begin position="372"/>
        <end position="428"/>
    </location>
</feature>
<accession>A0A7S0RH37</accession>
<feature type="compositionally biased region" description="Basic and acidic residues" evidence="1">
    <location>
        <begin position="33"/>
        <end position="50"/>
    </location>
</feature>
<dbReference type="InterPro" id="IPR016064">
    <property type="entry name" value="NAD/diacylglycerol_kinase_sf"/>
</dbReference>
<protein>
    <recommendedName>
        <fullName evidence="2">DAGKc domain-containing protein</fullName>
    </recommendedName>
</protein>
<feature type="region of interest" description="Disordered" evidence="1">
    <location>
        <begin position="1"/>
        <end position="86"/>
    </location>
</feature>
<proteinExistence type="predicted"/>
<sequence length="747" mass="77450">MSALLAEVSKDIPQMTQEGESAERSSSGTTATSEREPRIGKSKSLTREGLAEPQPVPMMGAPEDQSAVVTAEHGAEPGPSASGRKGNRLLVLLHGEKAGDELVRDAVKRLRSEGHEITVRVTYEAGDVDRLVAEAVALGDSADVLVAAGGDGTVNEVTAALLRHTGGLQDSFNAEVGGVGAGEGRTVNPSATSADASSSGQQHKQERKAGTHPLHKFSIGILPMGTSNDFAATTAIPQDPYEALKLMTDPGTARPIDVGLLNGQVFMNTATIGASADVGKITSSGLKRLLGPAAFLFTGVRAATRWAPVDSVLHFPELSLKEGQVSVLQGDVSDTAQASATGGQGGGNGGGEAGSALVRSLSQDMHASEAVQAVPVCPHGSRVSKVEGESGNGNNGGKKGKKARAKAAAGGSKGEREEGAVPEPASALGSTRASVDLGTAASCAATCSGQRVGSVSGVPLLHLTAANNRQIASMVAVAPNALLDDGLLDCVYLTGTPGQQARRLLRDIVRKGLGKTRATSSLLRVPWLEVQASGPLEWSLDGEPAPEPATHFRFSLLHAAVRVHLPDDRMLVAGHSGALSRAGSQEAPRTISGRGHGGGPMRGARRQLARLRPGPTLGELMGAVVRFRKKKDWGKALRGFTASLLKTALIAAAGGAVVHAWHKRNDTRDVTTDAATSTSKAKNRSVRATIKQAQKEKKQGGGAGSDNGRKGGRRRRFLGWFGRNWEEDEEVEVVPFTPPTTRPLPVS</sequence>
<dbReference type="SUPFAM" id="SSF111331">
    <property type="entry name" value="NAD kinase/diacylglycerol kinase-like"/>
    <property type="match status" value="1"/>
</dbReference>
<gene>
    <name evidence="3" type="ORF">CLEI1391_LOCUS7891</name>
</gene>
<dbReference type="InterPro" id="IPR017438">
    <property type="entry name" value="ATP-NAD_kinase_N"/>
</dbReference>
<dbReference type="PANTHER" id="PTHR12358">
    <property type="entry name" value="SPHINGOSINE KINASE"/>
    <property type="match status" value="1"/>
</dbReference>
<feature type="compositionally biased region" description="Polar residues" evidence="1">
    <location>
        <begin position="187"/>
        <end position="202"/>
    </location>
</feature>
<feature type="compositionally biased region" description="Gly residues" evidence="1">
    <location>
        <begin position="342"/>
        <end position="353"/>
    </location>
</feature>